<dbReference type="RefSeq" id="WP_133566556.1">
    <property type="nucleotide sequence ID" value="NZ_NIHB01000005.1"/>
</dbReference>
<keyword evidence="2" id="KW-0808">Transferase</keyword>
<dbReference type="Pfam" id="PF00583">
    <property type="entry name" value="Acetyltransf_1"/>
    <property type="match status" value="1"/>
</dbReference>
<name>A0A4R6XGA9_9GAMM</name>
<dbReference type="EMBL" id="SNZB01000007">
    <property type="protein sequence ID" value="TDR16774.1"/>
    <property type="molecule type" value="Genomic_DNA"/>
</dbReference>
<feature type="domain" description="N-acetyltransferase" evidence="1">
    <location>
        <begin position="4"/>
        <end position="185"/>
    </location>
</feature>
<evidence type="ECO:0000313" key="2">
    <source>
        <dbReference type="EMBL" id="TDR16774.1"/>
    </source>
</evidence>
<evidence type="ECO:0000313" key="3">
    <source>
        <dbReference type="Proteomes" id="UP000295724"/>
    </source>
</evidence>
<dbReference type="GO" id="GO:0016747">
    <property type="term" value="F:acyltransferase activity, transferring groups other than amino-acyl groups"/>
    <property type="evidence" value="ECO:0007669"/>
    <property type="project" value="InterPro"/>
</dbReference>
<comment type="caution">
    <text evidence="2">The sequence shown here is derived from an EMBL/GenBank/DDBJ whole genome shotgun (WGS) entry which is preliminary data.</text>
</comment>
<reference evidence="2 3" key="1">
    <citation type="submission" date="2019-03" db="EMBL/GenBank/DDBJ databases">
        <title>Genomic Encyclopedia of Type Strains, Phase IV (KMG-IV): sequencing the most valuable type-strain genomes for metagenomic binning, comparative biology and taxonomic classification.</title>
        <authorList>
            <person name="Goeker M."/>
        </authorList>
    </citation>
    <scope>NUCLEOTIDE SEQUENCE [LARGE SCALE GENOMIC DNA]</scope>
    <source>
        <strain evidence="2 3">DSM 25488</strain>
    </source>
</reference>
<dbReference type="InterPro" id="IPR000182">
    <property type="entry name" value="GNAT_dom"/>
</dbReference>
<dbReference type="SUPFAM" id="SSF55729">
    <property type="entry name" value="Acyl-CoA N-acyltransferases (Nat)"/>
    <property type="match status" value="1"/>
</dbReference>
<organism evidence="2 3">
    <name type="scientific">Marinicella litoralis</name>
    <dbReference type="NCBI Taxonomy" id="644220"/>
    <lineage>
        <taxon>Bacteria</taxon>
        <taxon>Pseudomonadati</taxon>
        <taxon>Pseudomonadota</taxon>
        <taxon>Gammaproteobacteria</taxon>
        <taxon>Lysobacterales</taxon>
        <taxon>Marinicellaceae</taxon>
        <taxon>Marinicella</taxon>
    </lineage>
</organism>
<keyword evidence="3" id="KW-1185">Reference proteome</keyword>
<dbReference type="OrthoDB" id="5109343at2"/>
<dbReference type="InterPro" id="IPR016181">
    <property type="entry name" value="Acyl_CoA_acyltransferase"/>
</dbReference>
<dbReference type="Gene3D" id="3.40.630.30">
    <property type="match status" value="1"/>
</dbReference>
<dbReference type="AlphaFoldDB" id="A0A4R6XGA9"/>
<dbReference type="PROSITE" id="PS51186">
    <property type="entry name" value="GNAT"/>
    <property type="match status" value="1"/>
</dbReference>
<protein>
    <submittedName>
        <fullName evidence="2">Acetyltransferase (GNAT) family protein</fullName>
    </submittedName>
</protein>
<evidence type="ECO:0000259" key="1">
    <source>
        <dbReference type="PROSITE" id="PS51186"/>
    </source>
</evidence>
<accession>A0A4R6XGA9</accession>
<dbReference type="Proteomes" id="UP000295724">
    <property type="component" value="Unassembled WGS sequence"/>
</dbReference>
<proteinExistence type="predicted"/>
<gene>
    <name evidence="2" type="ORF">C8D91_2680</name>
</gene>
<sequence>MSHIKITAARTRQDILGILKLQKENLAANVSPEEAKSQGFVTVKHDFSILHEMNQKHPHTIAKNSDEVVGYALVMLQEFSTKISVLLPMFKRINALRYQNNIIQPDQYFIMGQICIAKSHRSQGVFAALYQGMKQQMSPHFKFIITEIAETNTRSIRAHEKVGFETLDIYSSKGVMWRIVLLNLQH</sequence>